<sequence length="561" mass="61731">MEVSRPKNVGNANSSDELKRKFILPSAVVVRSCAMAVYGSTVRAVAAVDNICRPLTVWFYEASASETLEPVLLLLLFLVSPLGVICVSLTPSSSESATSIWHDSDVWSPVESRVNNLDTKLAATTAIQRCVRTRLKPWLARSNRNRNAERRRSLYDRRQDGAGDVAFSHLASSGSGAAGRILRVNRAALSYVSTEREEPIATGNSGGEGGARRWHRNLDGDVTRGAERKFAWSPDDSGERPIPDLSPLHPSLGTSSPLLVLPFPSVGNRSRRGPIPCRRPHQLCRDSSTSTSDWSRRDCQDLRTARLATAPSLSGLDAGVWGAAAGIPTKAAGSFGAMLEEISEVFRVEGSRGVAVLKVLHFAYLVRHLKLVLADVRIARALQGLTKNPENSTVGFAELRATYCVWDKYPITMANARMNYHRRKKFSLVADQERFQPYVVMYMSFAGRPLNKFLLRSVVQQVALTLAVAEAALQFEHRALTPGHVLVKEAHDQVLPFWLDGHVLFVDMFGVQVTVVDFSAARLLPRGGPGTEPVFADMTKIPRRKMDDLGDTFASVYRVVR</sequence>
<dbReference type="Pfam" id="PF12330">
    <property type="entry name" value="Haspin_kinase"/>
    <property type="match status" value="1"/>
</dbReference>
<dbReference type="GO" id="GO:0035556">
    <property type="term" value="P:intracellular signal transduction"/>
    <property type="evidence" value="ECO:0007669"/>
    <property type="project" value="TreeGrafter"/>
</dbReference>
<evidence type="ECO:0000313" key="2">
    <source>
        <dbReference type="EMBL" id="KAH9363415.1"/>
    </source>
</evidence>
<dbReference type="Gene3D" id="3.30.200.20">
    <property type="entry name" value="Phosphorylase Kinase, domain 1"/>
    <property type="match status" value="1"/>
</dbReference>
<dbReference type="VEuPathDB" id="VectorBase:HLOH_057427"/>
<dbReference type="EMBL" id="JABSTR010000002">
    <property type="protein sequence ID" value="KAH9363415.1"/>
    <property type="molecule type" value="Genomic_DNA"/>
</dbReference>
<dbReference type="GO" id="GO:0072354">
    <property type="term" value="F:histone H3T3 kinase activity"/>
    <property type="evidence" value="ECO:0007669"/>
    <property type="project" value="TreeGrafter"/>
</dbReference>
<evidence type="ECO:0000313" key="3">
    <source>
        <dbReference type="Proteomes" id="UP000821853"/>
    </source>
</evidence>
<gene>
    <name evidence="2" type="ORF">HPB48_019453</name>
</gene>
<protein>
    <submittedName>
        <fullName evidence="2">Uncharacterized protein</fullName>
    </submittedName>
</protein>
<dbReference type="AlphaFoldDB" id="A0A9J6FKU0"/>
<accession>A0A9J6FKU0</accession>
<dbReference type="PANTHER" id="PTHR24419:SF18">
    <property type="entry name" value="SERINE_THREONINE-PROTEIN KINASE HASPIN"/>
    <property type="match status" value="1"/>
</dbReference>
<name>A0A9J6FKU0_HAELO</name>
<dbReference type="GO" id="GO:0000278">
    <property type="term" value="P:mitotic cell cycle"/>
    <property type="evidence" value="ECO:0007669"/>
    <property type="project" value="TreeGrafter"/>
</dbReference>
<dbReference type="GO" id="GO:0005737">
    <property type="term" value="C:cytoplasm"/>
    <property type="evidence" value="ECO:0007669"/>
    <property type="project" value="TreeGrafter"/>
</dbReference>
<reference evidence="2 3" key="1">
    <citation type="journal article" date="2020" name="Cell">
        <title>Large-Scale Comparative Analyses of Tick Genomes Elucidate Their Genetic Diversity and Vector Capacities.</title>
        <authorList>
            <consortium name="Tick Genome and Microbiome Consortium (TIGMIC)"/>
            <person name="Jia N."/>
            <person name="Wang J."/>
            <person name="Shi W."/>
            <person name="Du L."/>
            <person name="Sun Y."/>
            <person name="Zhan W."/>
            <person name="Jiang J.F."/>
            <person name="Wang Q."/>
            <person name="Zhang B."/>
            <person name="Ji P."/>
            <person name="Bell-Sakyi L."/>
            <person name="Cui X.M."/>
            <person name="Yuan T.T."/>
            <person name="Jiang B.G."/>
            <person name="Yang W.F."/>
            <person name="Lam T.T."/>
            <person name="Chang Q.C."/>
            <person name="Ding S.J."/>
            <person name="Wang X.J."/>
            <person name="Zhu J.G."/>
            <person name="Ruan X.D."/>
            <person name="Zhao L."/>
            <person name="Wei J.T."/>
            <person name="Ye R.Z."/>
            <person name="Que T.C."/>
            <person name="Du C.H."/>
            <person name="Zhou Y.H."/>
            <person name="Cheng J.X."/>
            <person name="Dai P.F."/>
            <person name="Guo W.B."/>
            <person name="Han X.H."/>
            <person name="Huang E.J."/>
            <person name="Li L.F."/>
            <person name="Wei W."/>
            <person name="Gao Y.C."/>
            <person name="Liu J.Z."/>
            <person name="Shao H.Z."/>
            <person name="Wang X."/>
            <person name="Wang C.C."/>
            <person name="Yang T.C."/>
            <person name="Huo Q.B."/>
            <person name="Li W."/>
            <person name="Chen H.Y."/>
            <person name="Chen S.E."/>
            <person name="Zhou L.G."/>
            <person name="Ni X.B."/>
            <person name="Tian J.H."/>
            <person name="Sheng Y."/>
            <person name="Liu T."/>
            <person name="Pan Y.S."/>
            <person name="Xia L.Y."/>
            <person name="Li J."/>
            <person name="Zhao F."/>
            <person name="Cao W.C."/>
        </authorList>
    </citation>
    <scope>NUCLEOTIDE SEQUENCE [LARGE SCALE GENOMIC DNA]</scope>
    <source>
        <strain evidence="2">HaeL-2018</strain>
    </source>
</reference>
<comment type="caution">
    <text evidence="2">The sequence shown here is derived from an EMBL/GenBank/DDBJ whole genome shotgun (WGS) entry which is preliminary data.</text>
</comment>
<dbReference type="GO" id="GO:0005634">
    <property type="term" value="C:nucleus"/>
    <property type="evidence" value="ECO:0007669"/>
    <property type="project" value="TreeGrafter"/>
</dbReference>
<organism evidence="2 3">
    <name type="scientific">Haemaphysalis longicornis</name>
    <name type="common">Bush tick</name>
    <dbReference type="NCBI Taxonomy" id="44386"/>
    <lineage>
        <taxon>Eukaryota</taxon>
        <taxon>Metazoa</taxon>
        <taxon>Ecdysozoa</taxon>
        <taxon>Arthropoda</taxon>
        <taxon>Chelicerata</taxon>
        <taxon>Arachnida</taxon>
        <taxon>Acari</taxon>
        <taxon>Parasitiformes</taxon>
        <taxon>Ixodida</taxon>
        <taxon>Ixodoidea</taxon>
        <taxon>Ixodidae</taxon>
        <taxon>Haemaphysalinae</taxon>
        <taxon>Haemaphysalis</taxon>
    </lineage>
</organism>
<dbReference type="PANTHER" id="PTHR24419">
    <property type="entry name" value="INTERLEUKIN-1 RECEPTOR-ASSOCIATED KINASE"/>
    <property type="match status" value="1"/>
</dbReference>
<keyword evidence="3" id="KW-1185">Reference proteome</keyword>
<dbReference type="Gene3D" id="1.10.510.10">
    <property type="entry name" value="Transferase(Phosphotransferase) domain 1"/>
    <property type="match status" value="1"/>
</dbReference>
<proteinExistence type="predicted"/>
<dbReference type="OrthoDB" id="6489871at2759"/>
<dbReference type="Proteomes" id="UP000821853">
    <property type="component" value="Chromosome 10"/>
</dbReference>
<evidence type="ECO:0000256" key="1">
    <source>
        <dbReference type="SAM" id="MobiDB-lite"/>
    </source>
</evidence>
<feature type="region of interest" description="Disordered" evidence="1">
    <location>
        <begin position="230"/>
        <end position="249"/>
    </location>
</feature>
<feature type="region of interest" description="Disordered" evidence="1">
    <location>
        <begin position="271"/>
        <end position="290"/>
    </location>
</feature>